<gene>
    <name evidence="8" type="ORF">J2W56_006717</name>
</gene>
<protein>
    <submittedName>
        <fullName evidence="8">DNA helicase-2/ATP-dependent DNA helicase PcrA</fullName>
        <ecNumber evidence="8">3.6.4.12</ecNumber>
    </submittedName>
</protein>
<dbReference type="RefSeq" id="WP_310408321.1">
    <property type="nucleotide sequence ID" value="NZ_JAVDWW010000016.1"/>
</dbReference>
<keyword evidence="2 5" id="KW-0378">Hydrolase</keyword>
<evidence type="ECO:0000256" key="3">
    <source>
        <dbReference type="ARBA" id="ARBA00022806"/>
    </source>
</evidence>
<organism evidence="8 9">
    <name type="scientific">Nocardia kruczakiae</name>
    <dbReference type="NCBI Taxonomy" id="261477"/>
    <lineage>
        <taxon>Bacteria</taxon>
        <taxon>Bacillati</taxon>
        <taxon>Actinomycetota</taxon>
        <taxon>Actinomycetes</taxon>
        <taxon>Mycobacteriales</taxon>
        <taxon>Nocardiaceae</taxon>
        <taxon>Nocardia</taxon>
    </lineage>
</organism>
<evidence type="ECO:0000256" key="1">
    <source>
        <dbReference type="ARBA" id="ARBA00022741"/>
    </source>
</evidence>
<accession>A0ABU1XR01</accession>
<feature type="binding site" evidence="5">
    <location>
        <begin position="42"/>
        <end position="49"/>
    </location>
    <ligand>
        <name>ATP</name>
        <dbReference type="ChEBI" id="CHEBI:30616"/>
    </ligand>
</feature>
<keyword evidence="4 5" id="KW-0067">ATP-binding</keyword>
<dbReference type="InterPro" id="IPR027417">
    <property type="entry name" value="P-loop_NTPase"/>
</dbReference>
<dbReference type="Proteomes" id="UP001251217">
    <property type="component" value="Unassembled WGS sequence"/>
</dbReference>
<dbReference type="Gene3D" id="3.40.50.300">
    <property type="entry name" value="P-loop containing nucleotide triphosphate hydrolases"/>
    <property type="match status" value="3"/>
</dbReference>
<dbReference type="PANTHER" id="PTHR11070:SF2">
    <property type="entry name" value="ATP-DEPENDENT DNA HELICASE SRS2"/>
    <property type="match status" value="1"/>
</dbReference>
<evidence type="ECO:0000256" key="4">
    <source>
        <dbReference type="ARBA" id="ARBA00022840"/>
    </source>
</evidence>
<keyword evidence="1 5" id="KW-0547">Nucleotide-binding</keyword>
<dbReference type="Pfam" id="PF13245">
    <property type="entry name" value="AAA_19"/>
    <property type="match status" value="1"/>
</dbReference>
<dbReference type="PANTHER" id="PTHR11070">
    <property type="entry name" value="UVRD / RECB / PCRA DNA HELICASE FAMILY MEMBER"/>
    <property type="match status" value="1"/>
</dbReference>
<keyword evidence="3 5" id="KW-0347">Helicase</keyword>
<keyword evidence="9" id="KW-1185">Reference proteome</keyword>
<dbReference type="EMBL" id="JAVDWW010000016">
    <property type="protein sequence ID" value="MDR7172951.1"/>
    <property type="molecule type" value="Genomic_DNA"/>
</dbReference>
<sequence>MTISSNDSPPLDVVANDSSERPLTDEQTLAAGTRSTRVVIEAAPGSGKTTVAAQRFGCLRYRVQVTHDDLRDHRAVVAVSFTKSATRELRARTESTWGPSALRWPHRITTIDTLVHEIVSDLLSGAWITWPGGHVALTVHDSWKGRLPHTYGYKTWVATYVNGGIELARRATARQLVPSGTDVDAELEAGHCTHDDLRSVLDAALKEPDICSRVRRWLGATIRCLIVDEVYDANELDLRLVEIAAESGCEITLIGDPWQALYGFRGASPDEVPQLCKKLSMETLYLSKSFRFRSNEQKELAQKLRSGAEVELPPGRPGTDCEIVIARMWSRLWDTGYTEIIPLAWGAARDDKFDGLATILLDIAARQLTGKGAVFKSEALQALGITEVDAETMRLCLTEALQGLAGASDAGDLAEVYCFLDQQFRRYNSGRGLPPEPDTELLQRMWALGRRLRAGATCVPGITAHQAKGQEWHRVGVRLDENERYSLKRGLRSNNESHRILYVACTRARWKTVQIA</sequence>
<reference evidence="8 9" key="1">
    <citation type="submission" date="2023-07" db="EMBL/GenBank/DDBJ databases">
        <title>Sorghum-associated microbial communities from plants grown in Nebraska, USA.</title>
        <authorList>
            <person name="Schachtman D."/>
        </authorList>
    </citation>
    <scope>NUCLEOTIDE SEQUENCE [LARGE SCALE GENOMIC DNA]</scope>
    <source>
        <strain evidence="8 9">4272</strain>
    </source>
</reference>
<evidence type="ECO:0000256" key="6">
    <source>
        <dbReference type="SAM" id="MobiDB-lite"/>
    </source>
</evidence>
<dbReference type="EC" id="3.6.4.12" evidence="8"/>
<dbReference type="PROSITE" id="PS51198">
    <property type="entry name" value="UVRD_HELICASE_ATP_BIND"/>
    <property type="match status" value="1"/>
</dbReference>
<dbReference type="SUPFAM" id="SSF52540">
    <property type="entry name" value="P-loop containing nucleoside triphosphate hydrolases"/>
    <property type="match status" value="1"/>
</dbReference>
<evidence type="ECO:0000256" key="2">
    <source>
        <dbReference type="ARBA" id="ARBA00022801"/>
    </source>
</evidence>
<evidence type="ECO:0000259" key="7">
    <source>
        <dbReference type="PROSITE" id="PS51198"/>
    </source>
</evidence>
<evidence type="ECO:0000313" key="8">
    <source>
        <dbReference type="EMBL" id="MDR7172951.1"/>
    </source>
</evidence>
<proteinExistence type="predicted"/>
<dbReference type="GO" id="GO:0016787">
    <property type="term" value="F:hydrolase activity"/>
    <property type="evidence" value="ECO:0007669"/>
    <property type="project" value="UniProtKB-KW"/>
</dbReference>
<comment type="caution">
    <text evidence="8">The sequence shown here is derived from an EMBL/GenBank/DDBJ whole genome shotgun (WGS) entry which is preliminary data.</text>
</comment>
<name>A0ABU1XR01_9NOCA</name>
<dbReference type="GO" id="GO:0003678">
    <property type="term" value="F:DNA helicase activity"/>
    <property type="evidence" value="ECO:0007669"/>
    <property type="project" value="UniProtKB-EC"/>
</dbReference>
<evidence type="ECO:0000313" key="9">
    <source>
        <dbReference type="Proteomes" id="UP001251217"/>
    </source>
</evidence>
<evidence type="ECO:0000256" key="5">
    <source>
        <dbReference type="PROSITE-ProRule" id="PRU00560"/>
    </source>
</evidence>
<dbReference type="InterPro" id="IPR014016">
    <property type="entry name" value="UvrD-like_ATP-bd"/>
</dbReference>
<dbReference type="InterPro" id="IPR000212">
    <property type="entry name" value="DNA_helicase_UvrD/REP"/>
</dbReference>
<feature type="domain" description="UvrD-like helicase ATP-binding" evidence="7">
    <location>
        <begin position="21"/>
        <end position="293"/>
    </location>
</feature>
<feature type="region of interest" description="Disordered" evidence="6">
    <location>
        <begin position="1"/>
        <end position="25"/>
    </location>
</feature>